<dbReference type="FunFam" id="1.10.520.10:FF:000005">
    <property type="entry name" value="Cytochrome c peroxidase"/>
    <property type="match status" value="1"/>
</dbReference>
<comment type="catalytic activity">
    <reaction evidence="12">
        <text>2 Fe(II)-[cytochrome c] + H2O2 + 2 H(+) = 2 Fe(III)-[cytochrome c] + 2 H2O</text>
        <dbReference type="Rhea" id="RHEA:16581"/>
        <dbReference type="Rhea" id="RHEA-COMP:10350"/>
        <dbReference type="Rhea" id="RHEA-COMP:14399"/>
        <dbReference type="ChEBI" id="CHEBI:15377"/>
        <dbReference type="ChEBI" id="CHEBI:15378"/>
        <dbReference type="ChEBI" id="CHEBI:16240"/>
        <dbReference type="ChEBI" id="CHEBI:29033"/>
        <dbReference type="ChEBI" id="CHEBI:29034"/>
        <dbReference type="EC" id="1.11.1.5"/>
    </reaction>
</comment>
<keyword evidence="6" id="KW-0349">Heme</keyword>
<protein>
    <recommendedName>
        <fullName evidence="13">Peroxidase</fullName>
        <ecNumber evidence="13">1.11.1.-</ecNumber>
    </recommendedName>
</protein>
<evidence type="ECO:0000256" key="2">
    <source>
        <dbReference type="ARBA" id="ARBA00004305"/>
    </source>
</evidence>
<keyword evidence="10" id="KW-0408">Iron</keyword>
<evidence type="ECO:0000256" key="1">
    <source>
        <dbReference type="ARBA" id="ARBA00003917"/>
    </source>
</evidence>
<evidence type="ECO:0000256" key="10">
    <source>
        <dbReference type="ARBA" id="ARBA00023004"/>
    </source>
</evidence>
<gene>
    <name evidence="16" type="ORF">LAESUDRAFT_809726</name>
</gene>
<feature type="transmembrane region" description="Helical" evidence="14">
    <location>
        <begin position="41"/>
        <end position="63"/>
    </location>
</feature>
<dbReference type="EC" id="1.11.1.-" evidence="13"/>
<dbReference type="GO" id="GO:0034599">
    <property type="term" value="P:cellular response to oxidative stress"/>
    <property type="evidence" value="ECO:0007669"/>
    <property type="project" value="InterPro"/>
</dbReference>
<keyword evidence="14" id="KW-0472">Membrane</keyword>
<dbReference type="GO" id="GO:0042744">
    <property type="term" value="P:hydrogen peroxide catabolic process"/>
    <property type="evidence" value="ECO:0007669"/>
    <property type="project" value="TreeGrafter"/>
</dbReference>
<dbReference type="InterPro" id="IPR010255">
    <property type="entry name" value="Haem_peroxidase_sf"/>
</dbReference>
<dbReference type="Proteomes" id="UP000076871">
    <property type="component" value="Unassembled WGS sequence"/>
</dbReference>
<evidence type="ECO:0000256" key="13">
    <source>
        <dbReference type="RuleBase" id="RU363051"/>
    </source>
</evidence>
<comment type="subcellular location">
    <subcellularLocation>
        <location evidence="3">Mitochondrion intermembrane space</location>
    </subcellularLocation>
    <subcellularLocation>
        <location evidence="2">Mitochondrion matrix</location>
    </subcellularLocation>
</comment>
<name>A0A165GUM6_9APHY</name>
<dbReference type="InterPro" id="IPR044831">
    <property type="entry name" value="Ccp1-like"/>
</dbReference>
<keyword evidence="9 13" id="KW-0560">Oxidoreductase</keyword>
<reference evidence="16 17" key="1">
    <citation type="journal article" date="2016" name="Mol. Biol. Evol.">
        <title>Comparative Genomics of Early-Diverging Mushroom-Forming Fungi Provides Insights into the Origins of Lignocellulose Decay Capabilities.</title>
        <authorList>
            <person name="Nagy L.G."/>
            <person name="Riley R."/>
            <person name="Tritt A."/>
            <person name="Adam C."/>
            <person name="Daum C."/>
            <person name="Floudas D."/>
            <person name="Sun H."/>
            <person name="Yadav J.S."/>
            <person name="Pangilinan J."/>
            <person name="Larsson K.H."/>
            <person name="Matsuura K."/>
            <person name="Barry K."/>
            <person name="Labutti K."/>
            <person name="Kuo R."/>
            <person name="Ohm R.A."/>
            <person name="Bhattacharya S.S."/>
            <person name="Shirouzu T."/>
            <person name="Yoshinaga Y."/>
            <person name="Martin F.M."/>
            <person name="Grigoriev I.V."/>
            <person name="Hibbett D.S."/>
        </authorList>
    </citation>
    <scope>NUCLEOTIDE SEQUENCE [LARGE SCALE GENOMIC DNA]</scope>
    <source>
        <strain evidence="16 17">93-53</strain>
    </source>
</reference>
<comment type="function">
    <text evidence="1">Destroys radicals which are normally produced within the cells and which are toxic to biological systems.</text>
</comment>
<evidence type="ECO:0000256" key="4">
    <source>
        <dbReference type="ARBA" id="ARBA00005997"/>
    </source>
</evidence>
<evidence type="ECO:0000256" key="8">
    <source>
        <dbReference type="ARBA" id="ARBA00022946"/>
    </source>
</evidence>
<dbReference type="InterPro" id="IPR002016">
    <property type="entry name" value="Haem_peroxidase"/>
</dbReference>
<evidence type="ECO:0000313" key="16">
    <source>
        <dbReference type="EMBL" id="KZT10835.1"/>
    </source>
</evidence>
<dbReference type="STRING" id="1314785.A0A165GUM6"/>
<dbReference type="GO" id="GO:0020037">
    <property type="term" value="F:heme binding"/>
    <property type="evidence" value="ECO:0007669"/>
    <property type="project" value="UniProtKB-UniRule"/>
</dbReference>
<keyword evidence="7" id="KW-0479">Metal-binding</keyword>
<proteinExistence type="inferred from homology"/>
<dbReference type="InterPro" id="IPR019793">
    <property type="entry name" value="Peroxidases_heam-ligand_BS"/>
</dbReference>
<evidence type="ECO:0000256" key="7">
    <source>
        <dbReference type="ARBA" id="ARBA00022723"/>
    </source>
</evidence>
<keyword evidence="14" id="KW-1133">Transmembrane helix</keyword>
<dbReference type="PROSITE" id="PS00436">
    <property type="entry name" value="PEROXIDASE_2"/>
    <property type="match status" value="1"/>
</dbReference>
<dbReference type="SUPFAM" id="SSF48113">
    <property type="entry name" value="Heme-dependent peroxidases"/>
    <property type="match status" value="1"/>
</dbReference>
<dbReference type="GO" id="GO:0005759">
    <property type="term" value="C:mitochondrial matrix"/>
    <property type="evidence" value="ECO:0007669"/>
    <property type="project" value="UniProtKB-SubCell"/>
</dbReference>
<dbReference type="Pfam" id="PF00141">
    <property type="entry name" value="peroxidase"/>
    <property type="match status" value="1"/>
</dbReference>
<dbReference type="InterPro" id="IPR019794">
    <property type="entry name" value="Peroxidases_AS"/>
</dbReference>
<dbReference type="AlphaFoldDB" id="A0A165GUM6"/>
<dbReference type="GO" id="GO:0005758">
    <property type="term" value="C:mitochondrial intermembrane space"/>
    <property type="evidence" value="ECO:0007669"/>
    <property type="project" value="UniProtKB-SubCell"/>
</dbReference>
<evidence type="ECO:0000256" key="3">
    <source>
        <dbReference type="ARBA" id="ARBA00004569"/>
    </source>
</evidence>
<keyword evidence="17" id="KW-1185">Reference proteome</keyword>
<keyword evidence="14" id="KW-0812">Transmembrane</keyword>
<dbReference type="RefSeq" id="XP_040768575.1">
    <property type="nucleotide sequence ID" value="XM_040914161.1"/>
</dbReference>
<keyword evidence="5 13" id="KW-0575">Peroxidase</keyword>
<evidence type="ECO:0000313" key="17">
    <source>
        <dbReference type="Proteomes" id="UP000076871"/>
    </source>
</evidence>
<dbReference type="InParanoid" id="A0A165GUM6"/>
<dbReference type="PROSITE" id="PS00435">
    <property type="entry name" value="PEROXIDASE_1"/>
    <property type="match status" value="1"/>
</dbReference>
<keyword evidence="11" id="KW-0496">Mitochondrion</keyword>
<dbReference type="GO" id="GO:0046872">
    <property type="term" value="F:metal ion binding"/>
    <property type="evidence" value="ECO:0007669"/>
    <property type="project" value="UniProtKB-UniRule"/>
</dbReference>
<accession>A0A165GUM6</accession>
<evidence type="ECO:0000259" key="15">
    <source>
        <dbReference type="PROSITE" id="PS50873"/>
    </source>
</evidence>
<evidence type="ECO:0000256" key="6">
    <source>
        <dbReference type="ARBA" id="ARBA00022617"/>
    </source>
</evidence>
<keyword evidence="8" id="KW-0809">Transit peptide</keyword>
<organism evidence="16 17">
    <name type="scientific">Laetiporus sulphureus 93-53</name>
    <dbReference type="NCBI Taxonomy" id="1314785"/>
    <lineage>
        <taxon>Eukaryota</taxon>
        <taxon>Fungi</taxon>
        <taxon>Dikarya</taxon>
        <taxon>Basidiomycota</taxon>
        <taxon>Agaricomycotina</taxon>
        <taxon>Agaricomycetes</taxon>
        <taxon>Polyporales</taxon>
        <taxon>Laetiporus</taxon>
    </lineage>
</organism>
<dbReference type="GeneID" id="63831189"/>
<comment type="similarity">
    <text evidence="4">Belongs to the peroxidase family. Cytochrome c peroxidase subfamily.</text>
</comment>
<dbReference type="InterPro" id="IPR002207">
    <property type="entry name" value="Peroxidase_I"/>
</dbReference>
<feature type="domain" description="Plant heme peroxidase family profile" evidence="15">
    <location>
        <begin position="132"/>
        <end position="373"/>
    </location>
</feature>
<evidence type="ECO:0000256" key="12">
    <source>
        <dbReference type="ARBA" id="ARBA00049265"/>
    </source>
</evidence>
<dbReference type="PANTHER" id="PTHR31356:SF58">
    <property type="entry name" value="CYTOCHROME C PEROXIDASE, MITOCHONDRIAL"/>
    <property type="match status" value="1"/>
</dbReference>
<evidence type="ECO:0000256" key="9">
    <source>
        <dbReference type="ARBA" id="ARBA00023002"/>
    </source>
</evidence>
<dbReference type="OrthoDB" id="2859658at2759"/>
<dbReference type="PRINTS" id="PR00459">
    <property type="entry name" value="ASPEROXIDASE"/>
</dbReference>
<dbReference type="FunFam" id="1.10.420.10:FF:000009">
    <property type="entry name" value="Ascorbate peroxidase"/>
    <property type="match status" value="1"/>
</dbReference>
<dbReference type="GO" id="GO:0000302">
    <property type="term" value="P:response to reactive oxygen species"/>
    <property type="evidence" value="ECO:0007669"/>
    <property type="project" value="TreeGrafter"/>
</dbReference>
<dbReference type="PRINTS" id="PR00458">
    <property type="entry name" value="PEROXIDASE"/>
</dbReference>
<sequence>MSFAVVRAALRRAPVNAARAPRAFRNPAFRRYSTEAAPKKSNAALFAGLAALTAAGGIGYYVYASESNTAKEAGTAIKSGVQSAKAATKLVPTKEDYQKVYNRIAEVMDEAADIDYDDGSYGPVLLRLAWHCSGTYDKATNTGGSNYATMRFAPESLHSANAGLQVARAVQEKIHQEFPWISYGDLWTLGGVCAIQEMGGPKIPWRPGRIDGFAEQATPDGRLPDGAKGADHLRNIFHRMGFNDQEIVALSGAHALGRCHRDRSGFDGPWTFSPVTVSNEYFRLLLEEKWVWRKWDGPKQLADKTTGTLMMLPSDYALVQDKTFKKYVQAYAKDQDLWFKDFANAVSHLFELGVPTSQFVASEPWIMKNTDEK</sequence>
<evidence type="ECO:0000256" key="14">
    <source>
        <dbReference type="SAM" id="Phobius"/>
    </source>
</evidence>
<dbReference type="EMBL" id="KV427608">
    <property type="protein sequence ID" value="KZT10835.1"/>
    <property type="molecule type" value="Genomic_DNA"/>
</dbReference>
<dbReference type="GO" id="GO:0004130">
    <property type="term" value="F:cytochrome-c peroxidase activity"/>
    <property type="evidence" value="ECO:0007669"/>
    <property type="project" value="UniProtKB-EC"/>
</dbReference>
<dbReference type="PANTHER" id="PTHR31356">
    <property type="entry name" value="THYLAKOID LUMENAL 29 KDA PROTEIN, CHLOROPLASTIC-RELATED"/>
    <property type="match status" value="1"/>
</dbReference>
<dbReference type="CDD" id="cd00691">
    <property type="entry name" value="ascorbate_peroxidase"/>
    <property type="match status" value="1"/>
</dbReference>
<dbReference type="Gene3D" id="1.10.420.10">
    <property type="entry name" value="Peroxidase, domain 2"/>
    <property type="match status" value="1"/>
</dbReference>
<evidence type="ECO:0000256" key="5">
    <source>
        <dbReference type="ARBA" id="ARBA00022559"/>
    </source>
</evidence>
<evidence type="ECO:0000256" key="11">
    <source>
        <dbReference type="ARBA" id="ARBA00023128"/>
    </source>
</evidence>
<dbReference type="PROSITE" id="PS50873">
    <property type="entry name" value="PEROXIDASE_4"/>
    <property type="match status" value="1"/>
</dbReference>
<dbReference type="Gene3D" id="1.10.520.10">
    <property type="match status" value="1"/>
</dbReference>